<dbReference type="Gene3D" id="2.30.42.10">
    <property type="match status" value="1"/>
</dbReference>
<proteinExistence type="evidence at transcript level"/>
<dbReference type="InterPro" id="IPR001478">
    <property type="entry name" value="PDZ"/>
</dbReference>
<feature type="compositionally biased region" description="Polar residues" evidence="1">
    <location>
        <begin position="431"/>
        <end position="447"/>
    </location>
</feature>
<reference evidence="3" key="1">
    <citation type="journal article" date="2011" name="Genome Res.">
        <title>Deep small RNA sequencing from the nematode Ascaris reveals conservation, functional diversification, and novel developmental profiles.</title>
        <authorList>
            <person name="Wang J."/>
            <person name="Czech B."/>
            <person name="Crunk A."/>
            <person name="Wallace A."/>
            <person name="Mitreva M."/>
            <person name="Hannon G.J."/>
            <person name="Davis R.E."/>
        </authorList>
    </citation>
    <scope>NUCLEOTIDE SEQUENCE</scope>
</reference>
<sequence length="632" mass="69039">MSATHLTDRERVCQVLEELRHRSTSADVNDDIRTLERVLGDPIFRQFSQKAEVPSTSVQKFRHPKALPAATRKTEERIEIARTALLPKLQPLIGENQKLLFVDLNVKDVRPVVIETDETNKRLLVIAPADIKSRSGGRIRVADRIVAIDQQILVVPQLVTDGEKKRGSEGKVIDNIPESGEDQLTASRAIRASDDDSLPSAVSKSPDEKSACYSALGAAVLSSSLIDIYEERVEQAERNHEHVVLSIIRESAPMVLTGDWTQVQMISIANEPGVGLGFGIVGGTSTGVVVKTILPGSPADKDKRLKPGDHILRIGSISVHGMGSQQVASLLRQQDTRVDLVVGRPLPHNATPIDTNDCWTMATRAALSPTSLEEQVQKRIAASQQQQHIEQLQQKAAKQTGSSEDRAQSEPADMGSEMMTTEAAPEHTDDSPQLASTSGQSNTNDGLSENIHENVDYQNAQASSSFEPSSTLASKVPSSRASLSLKNSVDSSKTGSAHSLRQLQEMALTAFGREKWIPGKYETVEVELTRDPVLGLGITVAGYVHKKELFKRGPSSVYLFDVSTISSASQKMRMATNDQPEDRETLAHCAGLILVNYRSNEWDLGYDGIKICLKQLSLTKHNQFNEATKCAL</sequence>
<dbReference type="PANTHER" id="PTHR19964:SF92">
    <property type="entry name" value="PATJ HOMOLOG"/>
    <property type="match status" value="1"/>
</dbReference>
<accession>F1KY98</accession>
<dbReference type="InterPro" id="IPR051342">
    <property type="entry name" value="PDZ_scaffold"/>
</dbReference>
<evidence type="ECO:0000256" key="1">
    <source>
        <dbReference type="SAM" id="MobiDB-lite"/>
    </source>
</evidence>
<name>F1KY98_ASCSU</name>
<dbReference type="AlphaFoldDB" id="F1KY98"/>
<feature type="compositionally biased region" description="Low complexity" evidence="1">
    <location>
        <begin position="381"/>
        <end position="397"/>
    </location>
</feature>
<protein>
    <submittedName>
        <fullName evidence="3">Patj</fullName>
    </submittedName>
</protein>
<feature type="region of interest" description="Disordered" evidence="1">
    <location>
        <begin position="376"/>
        <end position="497"/>
    </location>
</feature>
<evidence type="ECO:0000313" key="3">
    <source>
        <dbReference type="EMBL" id="ADY42852.1"/>
    </source>
</evidence>
<dbReference type="PANTHER" id="PTHR19964">
    <property type="entry name" value="MULTIPLE PDZ DOMAIN PROTEIN"/>
    <property type="match status" value="1"/>
</dbReference>
<feature type="domain" description="PDZ" evidence="2">
    <location>
        <begin position="265"/>
        <end position="346"/>
    </location>
</feature>
<dbReference type="EMBL" id="JI167935">
    <property type="protein sequence ID" value="ADY42852.1"/>
    <property type="molecule type" value="mRNA"/>
</dbReference>
<feature type="compositionally biased region" description="Polar residues" evidence="1">
    <location>
        <begin position="456"/>
        <end position="497"/>
    </location>
</feature>
<dbReference type="Pfam" id="PF00595">
    <property type="entry name" value="PDZ"/>
    <property type="match status" value="1"/>
</dbReference>
<organism evidence="3">
    <name type="scientific">Ascaris suum</name>
    <name type="common">Pig roundworm</name>
    <name type="synonym">Ascaris lumbricoides</name>
    <dbReference type="NCBI Taxonomy" id="6253"/>
    <lineage>
        <taxon>Eukaryota</taxon>
        <taxon>Metazoa</taxon>
        <taxon>Ecdysozoa</taxon>
        <taxon>Nematoda</taxon>
        <taxon>Chromadorea</taxon>
        <taxon>Rhabditida</taxon>
        <taxon>Spirurina</taxon>
        <taxon>Ascaridomorpha</taxon>
        <taxon>Ascaridoidea</taxon>
        <taxon>Ascarididae</taxon>
        <taxon>Ascaris</taxon>
    </lineage>
</organism>
<dbReference type="CDD" id="cd06667">
    <property type="entry name" value="PDZ2_MUPP1-like"/>
    <property type="match status" value="1"/>
</dbReference>
<dbReference type="PROSITE" id="PS50106">
    <property type="entry name" value="PDZ"/>
    <property type="match status" value="1"/>
</dbReference>
<evidence type="ECO:0000259" key="2">
    <source>
        <dbReference type="PROSITE" id="PS50106"/>
    </source>
</evidence>
<dbReference type="SMART" id="SM00228">
    <property type="entry name" value="PDZ"/>
    <property type="match status" value="1"/>
</dbReference>
<dbReference type="InterPro" id="IPR036034">
    <property type="entry name" value="PDZ_sf"/>
</dbReference>
<dbReference type="SUPFAM" id="SSF50156">
    <property type="entry name" value="PDZ domain-like"/>
    <property type="match status" value="1"/>
</dbReference>